<evidence type="ECO:0000313" key="1">
    <source>
        <dbReference type="EMBL" id="GER46354.1"/>
    </source>
</evidence>
<organism evidence="1 2">
    <name type="scientific">Striga asiatica</name>
    <name type="common">Asiatic witchweed</name>
    <name type="synonym">Buchnera asiatica</name>
    <dbReference type="NCBI Taxonomy" id="4170"/>
    <lineage>
        <taxon>Eukaryota</taxon>
        <taxon>Viridiplantae</taxon>
        <taxon>Streptophyta</taxon>
        <taxon>Embryophyta</taxon>
        <taxon>Tracheophyta</taxon>
        <taxon>Spermatophyta</taxon>
        <taxon>Magnoliopsida</taxon>
        <taxon>eudicotyledons</taxon>
        <taxon>Gunneridae</taxon>
        <taxon>Pentapetalae</taxon>
        <taxon>asterids</taxon>
        <taxon>lamiids</taxon>
        <taxon>Lamiales</taxon>
        <taxon>Orobanchaceae</taxon>
        <taxon>Buchnereae</taxon>
        <taxon>Striga</taxon>
    </lineage>
</organism>
<dbReference type="AlphaFoldDB" id="A0A5A7QMA4"/>
<proteinExistence type="predicted"/>
<accession>A0A5A7QMA4</accession>
<comment type="caution">
    <text evidence="1">The sequence shown here is derived from an EMBL/GenBank/DDBJ whole genome shotgun (WGS) entry which is preliminary data.</text>
</comment>
<dbReference type="EMBL" id="BKCP01007515">
    <property type="protein sequence ID" value="GER46354.1"/>
    <property type="molecule type" value="Genomic_DNA"/>
</dbReference>
<evidence type="ECO:0000313" key="2">
    <source>
        <dbReference type="Proteomes" id="UP000325081"/>
    </source>
</evidence>
<name>A0A5A7QMA4_STRAF</name>
<keyword evidence="2" id="KW-1185">Reference proteome</keyword>
<sequence>MEAERSDWRDDGAQKMRLQQHGKALIEHKKFWLAAAEKLRWQFWGIGSDDLEEVATGLDPVSVGQEVLTGLLDLFPELRRAVIRVELPSLPAHIVVGAMEIRAVNPFCNL</sequence>
<reference evidence="2" key="1">
    <citation type="journal article" date="2019" name="Curr. Biol.">
        <title>Genome Sequence of Striga asiatica Provides Insight into the Evolution of Plant Parasitism.</title>
        <authorList>
            <person name="Yoshida S."/>
            <person name="Kim S."/>
            <person name="Wafula E.K."/>
            <person name="Tanskanen J."/>
            <person name="Kim Y.M."/>
            <person name="Honaas L."/>
            <person name="Yang Z."/>
            <person name="Spallek T."/>
            <person name="Conn C.E."/>
            <person name="Ichihashi Y."/>
            <person name="Cheong K."/>
            <person name="Cui S."/>
            <person name="Der J.P."/>
            <person name="Gundlach H."/>
            <person name="Jiao Y."/>
            <person name="Hori C."/>
            <person name="Ishida J.K."/>
            <person name="Kasahara H."/>
            <person name="Kiba T."/>
            <person name="Kim M.S."/>
            <person name="Koo N."/>
            <person name="Laohavisit A."/>
            <person name="Lee Y.H."/>
            <person name="Lumba S."/>
            <person name="McCourt P."/>
            <person name="Mortimer J.C."/>
            <person name="Mutuku J.M."/>
            <person name="Nomura T."/>
            <person name="Sasaki-Sekimoto Y."/>
            <person name="Seto Y."/>
            <person name="Wang Y."/>
            <person name="Wakatake T."/>
            <person name="Sakakibara H."/>
            <person name="Demura T."/>
            <person name="Yamaguchi S."/>
            <person name="Yoneyama K."/>
            <person name="Manabe R.I."/>
            <person name="Nelson D.C."/>
            <person name="Schulman A.H."/>
            <person name="Timko M.P."/>
            <person name="dePamphilis C.W."/>
            <person name="Choi D."/>
            <person name="Shirasu K."/>
        </authorList>
    </citation>
    <scope>NUCLEOTIDE SEQUENCE [LARGE SCALE GENOMIC DNA]</scope>
    <source>
        <strain evidence="2">cv. UVA1</strain>
    </source>
</reference>
<dbReference type="Proteomes" id="UP000325081">
    <property type="component" value="Unassembled WGS sequence"/>
</dbReference>
<gene>
    <name evidence="1" type="ORF">STAS_23389</name>
</gene>
<protein>
    <submittedName>
        <fullName evidence="1">BTB/POZ domain-containing protein</fullName>
    </submittedName>
</protein>